<comment type="function">
    <text evidence="6">The RuvA-RuvB-RuvC complex processes Holliday junction (HJ) DNA during genetic recombination and DNA repair, while the RuvA-RuvB complex plays an important role in the rescue of blocked DNA replication forks via replication fork reversal (RFR). RuvA specifically binds to HJ cruciform DNA, conferring on it an open structure. The RuvB hexamer acts as an ATP-dependent pump, pulling dsDNA into and through the RuvAB complex. HJ branch migration allows RuvC to scan DNA until it finds its consensus sequence, where it cleaves and resolves the cruciform DNA.</text>
</comment>
<dbReference type="NCBIfam" id="TIGR00084">
    <property type="entry name" value="ruvA"/>
    <property type="match status" value="1"/>
</dbReference>
<dbReference type="GO" id="GO:0006281">
    <property type="term" value="P:DNA repair"/>
    <property type="evidence" value="ECO:0007669"/>
    <property type="project" value="UniProtKB-UniRule"/>
</dbReference>
<dbReference type="Gene3D" id="1.10.8.10">
    <property type="entry name" value="DNA helicase RuvA subunit, C-terminal domain"/>
    <property type="match status" value="1"/>
</dbReference>
<accession>A0A399EXM5</accession>
<keyword evidence="2 6" id="KW-0227">DNA damage</keyword>
<keyword evidence="1 6" id="KW-0963">Cytoplasm</keyword>
<dbReference type="Proteomes" id="UP000265341">
    <property type="component" value="Unassembled WGS sequence"/>
</dbReference>
<dbReference type="SUPFAM" id="SSF50249">
    <property type="entry name" value="Nucleic acid-binding proteins"/>
    <property type="match status" value="1"/>
</dbReference>
<organism evidence="8 9">
    <name type="scientific">Calidithermus roseus</name>
    <dbReference type="NCBI Taxonomy" id="1644118"/>
    <lineage>
        <taxon>Bacteria</taxon>
        <taxon>Thermotogati</taxon>
        <taxon>Deinococcota</taxon>
        <taxon>Deinococci</taxon>
        <taxon>Thermales</taxon>
        <taxon>Thermaceae</taxon>
        <taxon>Calidithermus</taxon>
    </lineage>
</organism>
<comment type="caution">
    <text evidence="8">The sequence shown here is derived from an EMBL/GenBank/DDBJ whole genome shotgun (WGS) entry which is preliminary data.</text>
</comment>
<reference evidence="8 9" key="1">
    <citation type="submission" date="2018-08" db="EMBL/GenBank/DDBJ databases">
        <title>Meiothermus roseus NBRC 110900 genome sequencing project.</title>
        <authorList>
            <person name="Da Costa M.S."/>
            <person name="Albuquerque L."/>
            <person name="Raposo P."/>
            <person name="Froufe H.J.C."/>
            <person name="Barroso C.S."/>
            <person name="Egas C."/>
        </authorList>
    </citation>
    <scope>NUCLEOTIDE SEQUENCE [LARGE SCALE GENOMIC DNA]</scope>
    <source>
        <strain evidence="8 9">NBRC 110900</strain>
    </source>
</reference>
<dbReference type="GO" id="GO:0000400">
    <property type="term" value="F:four-way junction DNA binding"/>
    <property type="evidence" value="ECO:0007669"/>
    <property type="project" value="UniProtKB-UniRule"/>
</dbReference>
<dbReference type="SUPFAM" id="SSF47781">
    <property type="entry name" value="RuvA domain 2-like"/>
    <property type="match status" value="1"/>
</dbReference>
<keyword evidence="9" id="KW-1185">Reference proteome</keyword>
<keyword evidence="5 6" id="KW-0234">DNA repair</keyword>
<dbReference type="InterPro" id="IPR036267">
    <property type="entry name" value="RuvA_C_sf"/>
</dbReference>
<keyword evidence="8" id="KW-0547">Nucleotide-binding</keyword>
<dbReference type="GO" id="GO:0005524">
    <property type="term" value="F:ATP binding"/>
    <property type="evidence" value="ECO:0007669"/>
    <property type="project" value="InterPro"/>
</dbReference>
<evidence type="ECO:0000256" key="6">
    <source>
        <dbReference type="HAMAP-Rule" id="MF_00031"/>
    </source>
</evidence>
<keyword evidence="4 6" id="KW-0233">DNA recombination</keyword>
<feature type="region of interest" description="Domain III" evidence="6">
    <location>
        <begin position="157"/>
        <end position="205"/>
    </location>
</feature>
<gene>
    <name evidence="6 8" type="primary">ruvA</name>
    <name evidence="8" type="ORF">Mrose_00839</name>
</gene>
<keyword evidence="8" id="KW-0347">Helicase</keyword>
<keyword evidence="8" id="KW-0378">Hydrolase</keyword>
<proteinExistence type="inferred from homology"/>
<dbReference type="InterPro" id="IPR012340">
    <property type="entry name" value="NA-bd_OB-fold"/>
</dbReference>
<dbReference type="GO" id="GO:0048476">
    <property type="term" value="C:Holliday junction resolvase complex"/>
    <property type="evidence" value="ECO:0007669"/>
    <property type="project" value="UniProtKB-UniRule"/>
</dbReference>
<dbReference type="GO" id="GO:0005737">
    <property type="term" value="C:cytoplasm"/>
    <property type="evidence" value="ECO:0007669"/>
    <property type="project" value="UniProtKB-SubCell"/>
</dbReference>
<dbReference type="EMBL" id="QWLA01000010">
    <property type="protein sequence ID" value="RIH88430.1"/>
    <property type="molecule type" value="Genomic_DNA"/>
</dbReference>
<protein>
    <recommendedName>
        <fullName evidence="6">Holliday junction branch migration complex subunit RuvA</fullName>
    </recommendedName>
</protein>
<sequence>MPRALSDGKLFAVIRYLKGTVLRKTQSAAVLLVGGVGFEVGCPTSTLAELTEGQEAVLHTKLVVREDDLSLYGFADERSLELFELLLGVSGVGPKVALNMLSSLTPSLLARALAEGDLRLLTGAQGVGKKLAERIALDLRGKVPAHLMGEGGPLRQNREVEEAELALVTLGFRESQVRGVVADIVQKNPEASTQEIIKLALKALR</sequence>
<dbReference type="CDD" id="cd14332">
    <property type="entry name" value="UBA_RuvA_C"/>
    <property type="match status" value="1"/>
</dbReference>
<dbReference type="GO" id="GO:0009379">
    <property type="term" value="C:Holliday junction helicase complex"/>
    <property type="evidence" value="ECO:0007669"/>
    <property type="project" value="InterPro"/>
</dbReference>
<evidence type="ECO:0000313" key="9">
    <source>
        <dbReference type="Proteomes" id="UP000265341"/>
    </source>
</evidence>
<comment type="caution">
    <text evidence="6">Lacks conserved residue(s) required for the propagation of feature annotation.</text>
</comment>
<evidence type="ECO:0000256" key="5">
    <source>
        <dbReference type="ARBA" id="ARBA00023204"/>
    </source>
</evidence>
<dbReference type="HAMAP" id="MF_00031">
    <property type="entry name" value="DNA_HJ_migration_RuvA"/>
    <property type="match status" value="1"/>
</dbReference>
<dbReference type="InterPro" id="IPR010994">
    <property type="entry name" value="RuvA_2-like"/>
</dbReference>
<dbReference type="InterPro" id="IPR011114">
    <property type="entry name" value="RuvA_C"/>
</dbReference>
<name>A0A399EXM5_9DEIN</name>
<dbReference type="GO" id="GO:0009378">
    <property type="term" value="F:four-way junction helicase activity"/>
    <property type="evidence" value="ECO:0007669"/>
    <property type="project" value="InterPro"/>
</dbReference>
<dbReference type="SUPFAM" id="SSF46929">
    <property type="entry name" value="DNA helicase RuvA subunit, C-terminal domain"/>
    <property type="match status" value="1"/>
</dbReference>
<evidence type="ECO:0000256" key="4">
    <source>
        <dbReference type="ARBA" id="ARBA00023172"/>
    </source>
</evidence>
<evidence type="ECO:0000313" key="8">
    <source>
        <dbReference type="EMBL" id="RIH88430.1"/>
    </source>
</evidence>
<dbReference type="GO" id="GO:0016787">
    <property type="term" value="F:hydrolase activity"/>
    <property type="evidence" value="ECO:0007669"/>
    <property type="project" value="UniProtKB-KW"/>
</dbReference>
<dbReference type="GO" id="GO:0006310">
    <property type="term" value="P:DNA recombination"/>
    <property type="evidence" value="ECO:0007669"/>
    <property type="project" value="UniProtKB-UniRule"/>
</dbReference>
<feature type="domain" description="Helix-hairpin-helix DNA-binding motif class 1" evidence="7">
    <location>
        <begin position="119"/>
        <end position="138"/>
    </location>
</feature>
<evidence type="ECO:0000256" key="2">
    <source>
        <dbReference type="ARBA" id="ARBA00022763"/>
    </source>
</evidence>
<keyword evidence="8" id="KW-0067">ATP-binding</keyword>
<dbReference type="Pfam" id="PF07499">
    <property type="entry name" value="RuvA_C"/>
    <property type="match status" value="1"/>
</dbReference>
<comment type="subunit">
    <text evidence="6">Homotetramer. Forms an RuvA(8)-RuvB(12)-Holliday junction (HJ) complex. HJ DNA is sandwiched between 2 RuvA tetramers; dsDNA enters through RuvA and exits via RuvB. An RuvB hexamer assembles on each DNA strand where it exits the tetramer. Each RuvB hexamer is contacted by two RuvA subunits (via domain III) on 2 adjacent RuvB subunits; this complex drives branch migration. In the full resolvosome a probable DNA-RuvA(4)-RuvB(12)-RuvC(2) complex forms which resolves the HJ.</text>
</comment>
<comment type="domain">
    <text evidence="6">Has three domains with a flexible linker between the domains II and III and assumes an 'L' shape. Domain III is highly mobile and contacts RuvB.</text>
</comment>
<feature type="domain" description="Helix-hairpin-helix DNA-binding motif class 1" evidence="7">
    <location>
        <begin position="84"/>
        <end position="103"/>
    </location>
</feature>
<dbReference type="InterPro" id="IPR003583">
    <property type="entry name" value="Hlx-hairpin-Hlx_DNA-bd_motif"/>
</dbReference>
<dbReference type="InterPro" id="IPR000085">
    <property type="entry name" value="RuvA"/>
</dbReference>
<dbReference type="Gene3D" id="1.10.150.20">
    <property type="entry name" value="5' to 3' exonuclease, C-terminal subdomain"/>
    <property type="match status" value="1"/>
</dbReference>
<dbReference type="SMART" id="SM00278">
    <property type="entry name" value="HhH1"/>
    <property type="match status" value="2"/>
</dbReference>
<dbReference type="AlphaFoldDB" id="A0A399EXM5"/>
<evidence type="ECO:0000256" key="3">
    <source>
        <dbReference type="ARBA" id="ARBA00023125"/>
    </source>
</evidence>
<evidence type="ECO:0000256" key="1">
    <source>
        <dbReference type="ARBA" id="ARBA00022490"/>
    </source>
</evidence>
<evidence type="ECO:0000259" key="7">
    <source>
        <dbReference type="SMART" id="SM00278"/>
    </source>
</evidence>
<dbReference type="Pfam" id="PF01330">
    <property type="entry name" value="RuvA_N"/>
    <property type="match status" value="1"/>
</dbReference>
<comment type="similarity">
    <text evidence="6">Belongs to the RuvA family.</text>
</comment>
<keyword evidence="3 6" id="KW-0238">DNA-binding</keyword>
<dbReference type="Pfam" id="PF14520">
    <property type="entry name" value="HHH_5"/>
    <property type="match status" value="1"/>
</dbReference>
<dbReference type="InterPro" id="IPR013849">
    <property type="entry name" value="DNA_helicase_Holl-junc_RuvA_I"/>
</dbReference>
<comment type="subcellular location">
    <subcellularLocation>
        <location evidence="6">Cytoplasm</location>
    </subcellularLocation>
</comment>
<dbReference type="Gene3D" id="2.40.50.140">
    <property type="entry name" value="Nucleic acid-binding proteins"/>
    <property type="match status" value="1"/>
</dbReference>